<dbReference type="Pfam" id="PF02653">
    <property type="entry name" value="BPD_transp_2"/>
    <property type="match status" value="1"/>
</dbReference>
<sequence length="334" mass="34686">MSLTDNKTTSGWFSSDRRRLIIQEYGIFLAFLLLSVILSFSNQYFLTSGNISNILLQTSINGVLAIGMTFVILTRGIDLSVGSVVALAGIVSGSLATTSATAGVFGAPYPPYVAMIAGILVGLACGTIVGIIVSRFAVPAFVATLGMLSAARGMTLIYGGGKPVPGLTPAFRWIGTGDVFGIPMPVVILACVFIVSWWVLNRTRFGRYIYAVGGNPHAAKTSGINVNRIRFVVYTISGALSGLAGMMLSARTGSALPQAGVAYELDAIAAVVIGGTSLSGGVGRVTGTLIGALIIGVMNNGLDLLGIQSYYQQVIKGALIVGAVMLDQKRNHGQ</sequence>
<dbReference type="PANTHER" id="PTHR32196:SF21">
    <property type="entry name" value="ABC TRANSPORTER PERMEASE PROTEIN YPHD-RELATED"/>
    <property type="match status" value="1"/>
</dbReference>
<comment type="subcellular location">
    <subcellularLocation>
        <location evidence="1">Cell membrane</location>
        <topology evidence="1">Multi-pass membrane protein</topology>
    </subcellularLocation>
</comment>
<feature type="transmembrane region" description="Helical" evidence="8">
    <location>
        <begin position="231"/>
        <end position="250"/>
    </location>
</feature>
<feature type="transmembrane region" description="Helical" evidence="8">
    <location>
        <begin position="140"/>
        <end position="160"/>
    </location>
</feature>
<evidence type="ECO:0000256" key="1">
    <source>
        <dbReference type="ARBA" id="ARBA00004651"/>
    </source>
</evidence>
<protein>
    <submittedName>
        <fullName evidence="10">ABC transporter permease</fullName>
    </submittedName>
</protein>
<keyword evidence="6 8" id="KW-1133">Transmembrane helix</keyword>
<organism evidence="10 11">
    <name type="scientific">Agrobacterium rubi</name>
    <dbReference type="NCBI Taxonomy" id="28099"/>
    <lineage>
        <taxon>Bacteria</taxon>
        <taxon>Pseudomonadati</taxon>
        <taxon>Pseudomonadota</taxon>
        <taxon>Alphaproteobacteria</taxon>
        <taxon>Hyphomicrobiales</taxon>
        <taxon>Rhizobiaceae</taxon>
        <taxon>Rhizobium/Agrobacterium group</taxon>
        <taxon>Agrobacterium</taxon>
    </lineage>
</organism>
<dbReference type="KEGG" id="arui:G6M88_17495"/>
<evidence type="ECO:0000256" key="4">
    <source>
        <dbReference type="ARBA" id="ARBA00022519"/>
    </source>
</evidence>
<keyword evidence="4" id="KW-0997">Cell inner membrane</keyword>
<feature type="transmembrane region" description="Helical" evidence="8">
    <location>
        <begin position="180"/>
        <end position="200"/>
    </location>
</feature>
<dbReference type="InterPro" id="IPR001851">
    <property type="entry name" value="ABC_transp_permease"/>
</dbReference>
<gene>
    <name evidence="9" type="ORF">G6L72_17050</name>
    <name evidence="10" type="ORF">G6M88_17495</name>
</gene>
<keyword evidence="12" id="KW-1185">Reference proteome</keyword>
<evidence type="ECO:0000313" key="10">
    <source>
        <dbReference type="EMBL" id="QTG02226.1"/>
    </source>
</evidence>
<feature type="transmembrane region" description="Helical" evidence="8">
    <location>
        <begin position="112"/>
        <end position="133"/>
    </location>
</feature>
<keyword evidence="3" id="KW-1003">Cell membrane</keyword>
<feature type="transmembrane region" description="Helical" evidence="8">
    <location>
        <begin position="51"/>
        <end position="73"/>
    </location>
</feature>
<dbReference type="PANTHER" id="PTHR32196">
    <property type="entry name" value="ABC TRANSPORTER PERMEASE PROTEIN YPHD-RELATED-RELATED"/>
    <property type="match status" value="1"/>
</dbReference>
<evidence type="ECO:0000256" key="5">
    <source>
        <dbReference type="ARBA" id="ARBA00022692"/>
    </source>
</evidence>
<dbReference type="EMBL" id="JAAMCP010000010">
    <property type="protein sequence ID" value="NTF38413.1"/>
    <property type="molecule type" value="Genomic_DNA"/>
</dbReference>
<dbReference type="EMBL" id="CP049207">
    <property type="protein sequence ID" value="QTG02226.1"/>
    <property type="molecule type" value="Genomic_DNA"/>
</dbReference>
<name>A0AAE7RBI6_9HYPH</name>
<reference evidence="9 12" key="1">
    <citation type="journal article" date="2020" name="Science">
        <title>Unexpected conservation and global transmission of agrobacterial virulence plasmids.</title>
        <authorList>
            <person name="Weisberg A.J."/>
            <person name="Davis E.W. 2nd"/>
            <person name="Tabima J."/>
            <person name="Belcher M.S."/>
            <person name="Miller M."/>
            <person name="Kuo C.H."/>
            <person name="Loper J.E."/>
            <person name="Grunwald N.J."/>
            <person name="Putnam M.L."/>
            <person name="Chang J.H."/>
        </authorList>
    </citation>
    <scope>NUCLEOTIDE SEQUENCE [LARGE SCALE GENOMIC DNA]</scope>
    <source>
        <strain evidence="9 12">A19/93</strain>
    </source>
</reference>
<dbReference type="Proteomes" id="UP000822331">
    <property type="component" value="Unassembled WGS sequence"/>
</dbReference>
<feature type="transmembrane region" description="Helical" evidence="8">
    <location>
        <begin position="25"/>
        <end position="45"/>
    </location>
</feature>
<evidence type="ECO:0000313" key="9">
    <source>
        <dbReference type="EMBL" id="NTF38413.1"/>
    </source>
</evidence>
<evidence type="ECO:0000256" key="7">
    <source>
        <dbReference type="ARBA" id="ARBA00023136"/>
    </source>
</evidence>
<dbReference type="CDD" id="cd06579">
    <property type="entry name" value="TM_PBP1_transp_AraH_like"/>
    <property type="match status" value="1"/>
</dbReference>
<proteinExistence type="predicted"/>
<evidence type="ECO:0000256" key="8">
    <source>
        <dbReference type="SAM" id="Phobius"/>
    </source>
</evidence>
<dbReference type="Proteomes" id="UP000663912">
    <property type="component" value="Chromosome 2"/>
</dbReference>
<keyword evidence="2" id="KW-0813">Transport</keyword>
<dbReference type="GO" id="GO:0022857">
    <property type="term" value="F:transmembrane transporter activity"/>
    <property type="evidence" value="ECO:0007669"/>
    <property type="project" value="InterPro"/>
</dbReference>
<evidence type="ECO:0000256" key="3">
    <source>
        <dbReference type="ARBA" id="ARBA00022475"/>
    </source>
</evidence>
<keyword evidence="5 8" id="KW-0812">Transmembrane</keyword>
<evidence type="ECO:0000256" key="6">
    <source>
        <dbReference type="ARBA" id="ARBA00022989"/>
    </source>
</evidence>
<reference evidence="10" key="2">
    <citation type="submission" date="2020-02" db="EMBL/GenBank/DDBJ databases">
        <title>Unexpected conservation and global transmission of agrobacterial virulence plasmids.</title>
        <authorList>
            <person name="Weisberg A.J."/>
            <person name="Davis E.W. II"/>
            <person name="Tabima J.R."/>
            <person name="Belcher M.S."/>
            <person name="Miller M."/>
            <person name="Kuo C.-H."/>
            <person name="Loper J.E."/>
            <person name="Grunwald N.J."/>
            <person name="Putnam M.L."/>
            <person name="Chang J.H."/>
        </authorList>
    </citation>
    <scope>NUCLEOTIDE SEQUENCE</scope>
    <source>
        <strain evidence="10">W2/73</strain>
    </source>
</reference>
<accession>A0AAE7RBI6</accession>
<evidence type="ECO:0000313" key="12">
    <source>
        <dbReference type="Proteomes" id="UP000822331"/>
    </source>
</evidence>
<evidence type="ECO:0000313" key="11">
    <source>
        <dbReference type="Proteomes" id="UP000663912"/>
    </source>
</evidence>
<evidence type="ECO:0000256" key="2">
    <source>
        <dbReference type="ARBA" id="ARBA00022448"/>
    </source>
</evidence>
<dbReference type="RefSeq" id="WP_065700298.1">
    <property type="nucleotide sequence ID" value="NZ_CP049207.1"/>
</dbReference>
<keyword evidence="7 8" id="KW-0472">Membrane</keyword>
<feature type="transmembrane region" description="Helical" evidence="8">
    <location>
        <begin position="85"/>
        <end position="106"/>
    </location>
</feature>
<dbReference type="GO" id="GO:0005886">
    <property type="term" value="C:plasma membrane"/>
    <property type="evidence" value="ECO:0007669"/>
    <property type="project" value="UniProtKB-SubCell"/>
</dbReference>
<dbReference type="AlphaFoldDB" id="A0AAE7RBI6"/>